<dbReference type="Gene3D" id="2.160.20.10">
    <property type="entry name" value="Single-stranded right-handed beta-helix, Pectin lyase-like"/>
    <property type="match status" value="1"/>
</dbReference>
<dbReference type="EMBL" id="CP046566">
    <property type="protein sequence ID" value="QGW26784.1"/>
    <property type="molecule type" value="Genomic_DNA"/>
</dbReference>
<keyword evidence="4" id="KW-1185">Reference proteome</keyword>
<dbReference type="Pfam" id="PF13229">
    <property type="entry name" value="Beta_helix"/>
    <property type="match status" value="1"/>
</dbReference>
<evidence type="ECO:0000256" key="1">
    <source>
        <dbReference type="SAM" id="SignalP"/>
    </source>
</evidence>
<dbReference type="RefSeq" id="WP_157475913.1">
    <property type="nucleotide sequence ID" value="NZ_CP046566.1"/>
</dbReference>
<keyword evidence="1" id="KW-0732">Signal</keyword>
<dbReference type="KEGG" id="fls:GLV81_00505"/>
<protein>
    <recommendedName>
        <fullName evidence="2">Right handed beta helix domain-containing protein</fullName>
    </recommendedName>
</protein>
<feature type="chain" id="PRO_5026357573" description="Right handed beta helix domain-containing protein" evidence="1">
    <location>
        <begin position="20"/>
        <end position="347"/>
    </location>
</feature>
<accession>A0A6I6G4E8</accession>
<proteinExistence type="predicted"/>
<dbReference type="InterPro" id="IPR039448">
    <property type="entry name" value="Beta_helix"/>
</dbReference>
<evidence type="ECO:0000313" key="4">
    <source>
        <dbReference type="Proteomes" id="UP000426027"/>
    </source>
</evidence>
<gene>
    <name evidence="3" type="ORF">GLV81_00505</name>
</gene>
<dbReference type="SUPFAM" id="SSF51126">
    <property type="entry name" value="Pectin lyase-like"/>
    <property type="match status" value="1"/>
</dbReference>
<evidence type="ECO:0000313" key="3">
    <source>
        <dbReference type="EMBL" id="QGW26784.1"/>
    </source>
</evidence>
<reference evidence="3 4" key="1">
    <citation type="submission" date="2019-11" db="EMBL/GenBank/DDBJ databases">
        <authorList>
            <person name="Im W.T."/>
        </authorList>
    </citation>
    <scope>NUCLEOTIDE SEQUENCE [LARGE SCALE GENOMIC DNA]</scope>
    <source>
        <strain evidence="3 4">SB-02</strain>
    </source>
</reference>
<evidence type="ECO:0000259" key="2">
    <source>
        <dbReference type="Pfam" id="PF13229"/>
    </source>
</evidence>
<dbReference type="Proteomes" id="UP000426027">
    <property type="component" value="Chromosome"/>
</dbReference>
<organism evidence="3 4">
    <name type="scientific">Phnomibacter ginsenosidimutans</name>
    <dbReference type="NCBI Taxonomy" id="2676868"/>
    <lineage>
        <taxon>Bacteria</taxon>
        <taxon>Pseudomonadati</taxon>
        <taxon>Bacteroidota</taxon>
        <taxon>Chitinophagia</taxon>
        <taxon>Chitinophagales</taxon>
        <taxon>Chitinophagaceae</taxon>
        <taxon>Phnomibacter</taxon>
    </lineage>
</organism>
<feature type="signal peptide" evidence="1">
    <location>
        <begin position="1"/>
        <end position="19"/>
    </location>
</feature>
<sequence length="347" mass="36967">MKYFLCILLLLANATALLAQRSHRMPPRSNGELYIPNVSATIKPGDTILLSGKYKIINLNEVNGTAEKPIVIYAWHPVTVGVGASNYGIMVQGRYWKFLGAGHTTVYNPDYTLNVLFNAGNSRFFSIDSVSLRNGQVGIFALPADSATHGDVRITNCSIAQIKGARTAGKSQAIHIGATNVALADTVGYRSVQIAHCSLSGIDGVGIQVVGTRTTLIEDVRIDSFGRAALPFQNSGIVVGPHVALQLQQSHISTGTGPAVSIFSAGVQRIAQCVFMQTATAADQDAVYIEQKQSKDAVANITLTDVQINGANRYGVHNVLAKPVRLIRVQISKAGKAKTFGPVVLAK</sequence>
<feature type="domain" description="Right handed beta helix" evidence="2">
    <location>
        <begin position="121"/>
        <end position="279"/>
    </location>
</feature>
<dbReference type="InterPro" id="IPR012334">
    <property type="entry name" value="Pectin_lyas_fold"/>
</dbReference>
<dbReference type="InterPro" id="IPR011050">
    <property type="entry name" value="Pectin_lyase_fold/virulence"/>
</dbReference>
<name>A0A6I6G4E8_9BACT</name>
<dbReference type="AlphaFoldDB" id="A0A6I6G4E8"/>